<comment type="similarity">
    <text evidence="1">Belongs to the UPF0213 family.</text>
</comment>
<keyword evidence="3" id="KW-0255">Endonuclease</keyword>
<dbReference type="PANTHER" id="PTHR34477:SF5">
    <property type="entry name" value="BSL5627 PROTEIN"/>
    <property type="match status" value="1"/>
</dbReference>
<evidence type="ECO:0000259" key="2">
    <source>
        <dbReference type="PROSITE" id="PS50164"/>
    </source>
</evidence>
<proteinExistence type="inferred from homology"/>
<gene>
    <name evidence="3" type="ORF">LFA_1000</name>
</gene>
<dbReference type="InterPro" id="IPR035901">
    <property type="entry name" value="GIY-YIG_endonuc_sf"/>
</dbReference>
<dbReference type="SUPFAM" id="SSF82771">
    <property type="entry name" value="GIY-YIG endonuclease"/>
    <property type="match status" value="1"/>
</dbReference>
<dbReference type="GO" id="GO:0004519">
    <property type="term" value="F:endonuclease activity"/>
    <property type="evidence" value="ECO:0007669"/>
    <property type="project" value="UniProtKB-KW"/>
</dbReference>
<keyword evidence="4" id="KW-1185">Reference proteome</keyword>
<organism evidence="3 4">
    <name type="scientific">Legionella fallonii LLAP-10</name>
    <dbReference type="NCBI Taxonomy" id="1212491"/>
    <lineage>
        <taxon>Bacteria</taxon>
        <taxon>Pseudomonadati</taxon>
        <taxon>Pseudomonadota</taxon>
        <taxon>Gammaproteobacteria</taxon>
        <taxon>Legionellales</taxon>
        <taxon>Legionellaceae</taxon>
        <taxon>Legionella</taxon>
    </lineage>
</organism>
<dbReference type="OrthoDB" id="9807770at2"/>
<keyword evidence="3" id="KW-0378">Hydrolase</keyword>
<dbReference type="InterPro" id="IPR000305">
    <property type="entry name" value="GIY-YIG_endonuc"/>
</dbReference>
<protein>
    <submittedName>
        <fullName evidence="3">Putative endonuclease containing a URI domain</fullName>
    </submittedName>
</protein>
<evidence type="ECO:0000313" key="3">
    <source>
        <dbReference type="EMBL" id="CEG56439.1"/>
    </source>
</evidence>
<dbReference type="AlphaFoldDB" id="A0A098G371"/>
<dbReference type="InterPro" id="IPR050190">
    <property type="entry name" value="UPF0213_domain"/>
</dbReference>
<keyword evidence="3" id="KW-0540">Nuclease</keyword>
<dbReference type="Pfam" id="PF01541">
    <property type="entry name" value="GIY-YIG"/>
    <property type="match status" value="1"/>
</dbReference>
<evidence type="ECO:0000256" key="1">
    <source>
        <dbReference type="ARBA" id="ARBA00007435"/>
    </source>
</evidence>
<dbReference type="Proteomes" id="UP000032430">
    <property type="component" value="Chromosome I"/>
</dbReference>
<reference evidence="4" key="1">
    <citation type="submission" date="2014-09" db="EMBL/GenBank/DDBJ databases">
        <authorList>
            <person name="Gomez-Valero L."/>
        </authorList>
    </citation>
    <scope>NUCLEOTIDE SEQUENCE [LARGE SCALE GENOMIC DNA]</scope>
    <source>
        <strain evidence="4">ATCC700992</strain>
    </source>
</reference>
<dbReference type="CDD" id="cd10448">
    <property type="entry name" value="GIY-YIG_unchar_3"/>
    <property type="match status" value="1"/>
</dbReference>
<dbReference type="PANTHER" id="PTHR34477">
    <property type="entry name" value="UPF0213 PROTEIN YHBQ"/>
    <property type="match status" value="1"/>
</dbReference>
<dbReference type="HOGENOM" id="CLU_135650_3_1_6"/>
<feature type="domain" description="GIY-YIG" evidence="2">
    <location>
        <begin position="3"/>
        <end position="79"/>
    </location>
</feature>
<dbReference type="EMBL" id="LN614827">
    <property type="protein sequence ID" value="CEG56439.1"/>
    <property type="molecule type" value="Genomic_DNA"/>
</dbReference>
<dbReference type="RefSeq" id="WP_065814359.1">
    <property type="nucleotide sequence ID" value="NZ_LN614827.1"/>
</dbReference>
<evidence type="ECO:0000313" key="4">
    <source>
        <dbReference type="Proteomes" id="UP000032430"/>
    </source>
</evidence>
<name>A0A098G371_9GAMM</name>
<dbReference type="PROSITE" id="PS50164">
    <property type="entry name" value="GIY_YIG"/>
    <property type="match status" value="1"/>
</dbReference>
<dbReference type="KEGG" id="lfa:LFA_1000"/>
<sequence length="96" mass="11476">MSKEYYIYLLTNTHHTVLYTGVTNNLVRRIYEHKNKAQLGFTQKYNVNQLVYYEICSDIVVAITREKQIKAWTRKKKEDLIATLNPEWADLYRSIC</sequence>
<dbReference type="Gene3D" id="3.40.1440.10">
    <property type="entry name" value="GIY-YIG endonuclease"/>
    <property type="match status" value="1"/>
</dbReference>
<accession>A0A098G371</accession>